<dbReference type="PROSITE" id="PS51747">
    <property type="entry name" value="CYT_DCMP_DEAMINASES_2"/>
    <property type="match status" value="1"/>
</dbReference>
<dbReference type="PANTHER" id="PTHR11086:SF18">
    <property type="entry name" value="DEOXYCYTIDYLATE DEAMINASE"/>
    <property type="match status" value="1"/>
</dbReference>
<evidence type="ECO:0000256" key="4">
    <source>
        <dbReference type="ARBA" id="ARBA00022833"/>
    </source>
</evidence>
<dbReference type="Pfam" id="PF00383">
    <property type="entry name" value="dCMP_cyt_deam_1"/>
    <property type="match status" value="1"/>
</dbReference>
<dbReference type="PANTHER" id="PTHR11086">
    <property type="entry name" value="DEOXYCYTIDYLATE DEAMINASE-RELATED"/>
    <property type="match status" value="1"/>
</dbReference>
<sequence length="278" mass="30797">MTHVSVISYIPAIHKGYVDFFKKYSGGTLYILAEDLVREVPRMERDIRALKPEEIKALLEGLKLFEKITVLDRAALPELVHNTAPIVMPDEDVNRHFATEHLAGKKVEFVSVFLRWDKQISTKEMEVPPDRVISQSEADKELMGVALKEAEKSPDWWRRIGAVAVRDGKVLLAGFNKPMPSKDYTFGPFGDPRANFDAGVSIELAKTIHAEAAVIAEAARRGVSLDGASLYATTFPCPVCAKSIAAAGIKKLYYSKGYSLLDAEDILKAYGVEIVMVK</sequence>
<evidence type="ECO:0000256" key="1">
    <source>
        <dbReference type="ARBA" id="ARBA00006576"/>
    </source>
</evidence>
<gene>
    <name evidence="6" type="ORF">A3J58_02385</name>
</gene>
<dbReference type="Proteomes" id="UP000178510">
    <property type="component" value="Unassembled WGS sequence"/>
</dbReference>
<evidence type="ECO:0000313" key="7">
    <source>
        <dbReference type="Proteomes" id="UP000178510"/>
    </source>
</evidence>
<keyword evidence="3" id="KW-0378">Hydrolase</keyword>
<dbReference type="GO" id="GO:0005737">
    <property type="term" value="C:cytoplasm"/>
    <property type="evidence" value="ECO:0007669"/>
    <property type="project" value="TreeGrafter"/>
</dbReference>
<dbReference type="InterPro" id="IPR016193">
    <property type="entry name" value="Cytidine_deaminase-like"/>
</dbReference>
<dbReference type="InterPro" id="IPR015517">
    <property type="entry name" value="dCMP_deaminase-rel"/>
</dbReference>
<protein>
    <recommendedName>
        <fullName evidence="5">CMP/dCMP-type deaminase domain-containing protein</fullName>
    </recommendedName>
</protein>
<keyword evidence="4" id="KW-0862">Zinc</keyword>
<evidence type="ECO:0000259" key="5">
    <source>
        <dbReference type="PROSITE" id="PS51747"/>
    </source>
</evidence>
<keyword evidence="2" id="KW-0479">Metal-binding</keyword>
<dbReference type="EMBL" id="MHQM01000018">
    <property type="protein sequence ID" value="OHA03860.1"/>
    <property type="molecule type" value="Genomic_DNA"/>
</dbReference>
<dbReference type="PROSITE" id="PS00903">
    <property type="entry name" value="CYT_DCMP_DEAMINASES_1"/>
    <property type="match status" value="1"/>
</dbReference>
<dbReference type="STRING" id="1802274.A3J58_02385"/>
<dbReference type="Gene3D" id="3.40.140.10">
    <property type="entry name" value="Cytidine Deaminase, domain 2"/>
    <property type="match status" value="1"/>
</dbReference>
<organism evidence="6 7">
    <name type="scientific">Candidatus Sungbacteria bacterium RIFCSPHIGHO2_02_FULL_52_23</name>
    <dbReference type="NCBI Taxonomy" id="1802274"/>
    <lineage>
        <taxon>Bacteria</taxon>
        <taxon>Candidatus Sungiibacteriota</taxon>
    </lineage>
</organism>
<dbReference type="SUPFAM" id="SSF53927">
    <property type="entry name" value="Cytidine deaminase-like"/>
    <property type="match status" value="1"/>
</dbReference>
<evidence type="ECO:0000256" key="3">
    <source>
        <dbReference type="ARBA" id="ARBA00022801"/>
    </source>
</evidence>
<proteinExistence type="inferred from homology"/>
<feature type="domain" description="CMP/dCMP-type deaminase" evidence="5">
    <location>
        <begin position="137"/>
        <end position="273"/>
    </location>
</feature>
<reference evidence="6 7" key="1">
    <citation type="journal article" date="2016" name="Nat. Commun.">
        <title>Thousands of microbial genomes shed light on interconnected biogeochemical processes in an aquifer system.</title>
        <authorList>
            <person name="Anantharaman K."/>
            <person name="Brown C.T."/>
            <person name="Hug L.A."/>
            <person name="Sharon I."/>
            <person name="Castelle C.J."/>
            <person name="Probst A.J."/>
            <person name="Thomas B.C."/>
            <person name="Singh A."/>
            <person name="Wilkins M.J."/>
            <person name="Karaoz U."/>
            <person name="Brodie E.L."/>
            <person name="Williams K.H."/>
            <person name="Hubbard S.S."/>
            <person name="Banfield J.F."/>
        </authorList>
    </citation>
    <scope>NUCLEOTIDE SEQUENCE [LARGE SCALE GENOMIC DNA]</scope>
</reference>
<comment type="similarity">
    <text evidence="1">Belongs to the cytidine and deoxycytidylate deaminase family.</text>
</comment>
<name>A0A1G2KWS0_9BACT</name>
<dbReference type="InterPro" id="IPR002125">
    <property type="entry name" value="CMP_dCMP_dom"/>
</dbReference>
<dbReference type="InterPro" id="IPR016192">
    <property type="entry name" value="APOBEC/CMP_deaminase_Zn-bd"/>
</dbReference>
<comment type="caution">
    <text evidence="6">The sequence shown here is derived from an EMBL/GenBank/DDBJ whole genome shotgun (WGS) entry which is preliminary data.</text>
</comment>
<dbReference type="AlphaFoldDB" id="A0A1G2KWS0"/>
<evidence type="ECO:0000313" key="6">
    <source>
        <dbReference type="EMBL" id="OHA03860.1"/>
    </source>
</evidence>
<dbReference type="GO" id="GO:0004132">
    <property type="term" value="F:dCMP deaminase activity"/>
    <property type="evidence" value="ECO:0007669"/>
    <property type="project" value="TreeGrafter"/>
</dbReference>
<dbReference type="GO" id="GO:0008270">
    <property type="term" value="F:zinc ion binding"/>
    <property type="evidence" value="ECO:0007669"/>
    <property type="project" value="InterPro"/>
</dbReference>
<accession>A0A1G2KWS0</accession>
<evidence type="ECO:0000256" key="2">
    <source>
        <dbReference type="ARBA" id="ARBA00022723"/>
    </source>
</evidence>